<dbReference type="InterPro" id="IPR006203">
    <property type="entry name" value="GHMP_knse_ATP-bd_CS"/>
</dbReference>
<evidence type="ECO:0000256" key="1">
    <source>
        <dbReference type="ARBA" id="ARBA00004496"/>
    </source>
</evidence>
<dbReference type="EMBL" id="SSTE01013029">
    <property type="protein sequence ID" value="KAA0047952.1"/>
    <property type="molecule type" value="Genomic_DNA"/>
</dbReference>
<keyword evidence="11" id="KW-0443">Lipid metabolism</keyword>
<dbReference type="InterPro" id="IPR006204">
    <property type="entry name" value="GHMP_kinase_N_dom"/>
</dbReference>
<dbReference type="Gene3D" id="3.30.70.890">
    <property type="entry name" value="GHMP kinase, C-terminal domain"/>
    <property type="match status" value="1"/>
</dbReference>
<keyword evidence="13" id="KW-0175">Coiled coil</keyword>
<dbReference type="SUPFAM" id="SSF54211">
    <property type="entry name" value="Ribosomal protein S5 domain 2-like"/>
    <property type="match status" value="2"/>
</dbReference>
<sequence length="465" mass="50875">MPCRVLEINCISGRGSKHSGGEHRTCLWSGSISLALFFHPRVCISLMKGLADFNLCSLHFTVSAPLCFKFVPVEVAITSELPLGSGLGSSAAFCVALSAALLALSGSVNVDREHHGWMVYKEDELDLLNKWAFEGEKIIHGKPSGIDNTGSTYATNTVTYNRRNKGKLACEMKEGNAGLGKLNGGINVESPYWCFIRLISEQLNLGKCKEMAKKSEERLNFVEQEILETRTEMKKLPAMEENMSLISKSIENINVQMEKQQLQQQTILFVPVEVAITSELPLGSGLGSSAAFCVALSAALLALSGFVNVDREHHRWMIYKEDELDLLNKWAFEGEKIIHGKPSGIDNTVSTYGNELSTLIQSPIHDDVSLTENEEKLAELMEMNQGLLQCMGVSHASIETVLRTSLKYKLICKLTEAGGGGCVLTLLPNWKVVDEVIAELESCGFECFIAGIGGKGVEISFSDLS</sequence>
<dbReference type="InterPro" id="IPR014721">
    <property type="entry name" value="Ribsml_uS5_D2-typ_fold_subgr"/>
</dbReference>
<accession>A0A5A7TWS1</accession>
<dbReference type="AlphaFoldDB" id="A0A5A7TWS1"/>
<keyword evidence="6" id="KW-0808">Transferase</keyword>
<evidence type="ECO:0000259" key="14">
    <source>
        <dbReference type="Pfam" id="PF00288"/>
    </source>
</evidence>
<dbReference type="OrthoDB" id="1652964at2759"/>
<evidence type="ECO:0000256" key="5">
    <source>
        <dbReference type="ARBA" id="ARBA00022516"/>
    </source>
</evidence>
<proteinExistence type="inferred from homology"/>
<evidence type="ECO:0000256" key="10">
    <source>
        <dbReference type="ARBA" id="ARBA00022842"/>
    </source>
</evidence>
<evidence type="ECO:0000256" key="7">
    <source>
        <dbReference type="ARBA" id="ARBA00022741"/>
    </source>
</evidence>
<evidence type="ECO:0000256" key="4">
    <source>
        <dbReference type="ARBA" id="ARBA00022490"/>
    </source>
</evidence>
<dbReference type="InterPro" id="IPR036554">
    <property type="entry name" value="GHMP_kinase_C_sf"/>
</dbReference>
<dbReference type="PANTHER" id="PTHR43290:SF2">
    <property type="entry name" value="MEVALONATE KINASE"/>
    <property type="match status" value="1"/>
</dbReference>
<keyword evidence="4" id="KW-0963">Cytoplasm</keyword>
<comment type="pathway">
    <text evidence="12">Isoprenoid biosynthesis; isopentenyl diphosphate biosynthesis via mevalonate pathway; isopentenyl diphosphate from (R)-mevalonate: step 1/3.</text>
</comment>
<feature type="domain" description="GHMP kinase N-terminal" evidence="14">
    <location>
        <begin position="267"/>
        <end position="353"/>
    </location>
</feature>
<dbReference type="Pfam" id="PF00288">
    <property type="entry name" value="GHMP_kinases_N"/>
    <property type="match status" value="2"/>
</dbReference>
<protein>
    <recommendedName>
        <fullName evidence="3">mevalonate kinase</fullName>
        <ecNumber evidence="3">2.7.1.36</ecNumber>
    </recommendedName>
</protein>
<dbReference type="PRINTS" id="PR00959">
    <property type="entry name" value="MEVGALKINASE"/>
</dbReference>
<evidence type="ECO:0000256" key="6">
    <source>
        <dbReference type="ARBA" id="ARBA00022679"/>
    </source>
</evidence>
<evidence type="ECO:0000256" key="13">
    <source>
        <dbReference type="SAM" id="Coils"/>
    </source>
</evidence>
<reference evidence="15 16" key="1">
    <citation type="submission" date="2019-08" db="EMBL/GenBank/DDBJ databases">
        <title>Draft genome sequences of two oriental melons (Cucumis melo L. var makuwa).</title>
        <authorList>
            <person name="Kwon S.-Y."/>
        </authorList>
    </citation>
    <scope>NUCLEOTIDE SEQUENCE [LARGE SCALE GENOMIC DNA]</scope>
    <source>
        <strain evidence="16">cv. SW 3</strain>
        <tissue evidence="15">Leaf</tissue>
    </source>
</reference>
<keyword evidence="10" id="KW-0460">Magnesium</keyword>
<feature type="coiled-coil region" evidence="13">
    <location>
        <begin position="205"/>
        <end position="232"/>
    </location>
</feature>
<evidence type="ECO:0000256" key="9">
    <source>
        <dbReference type="ARBA" id="ARBA00022840"/>
    </source>
</evidence>
<evidence type="ECO:0000256" key="3">
    <source>
        <dbReference type="ARBA" id="ARBA00012103"/>
    </source>
</evidence>
<dbReference type="PANTHER" id="PTHR43290">
    <property type="entry name" value="MEVALONATE KINASE"/>
    <property type="match status" value="1"/>
</dbReference>
<dbReference type="GO" id="GO:0004496">
    <property type="term" value="F:mevalonate kinase activity"/>
    <property type="evidence" value="ECO:0007669"/>
    <property type="project" value="UniProtKB-EC"/>
</dbReference>
<organism evidence="15 16">
    <name type="scientific">Cucumis melo var. makuwa</name>
    <name type="common">Oriental melon</name>
    <dbReference type="NCBI Taxonomy" id="1194695"/>
    <lineage>
        <taxon>Eukaryota</taxon>
        <taxon>Viridiplantae</taxon>
        <taxon>Streptophyta</taxon>
        <taxon>Embryophyta</taxon>
        <taxon>Tracheophyta</taxon>
        <taxon>Spermatophyta</taxon>
        <taxon>Magnoliopsida</taxon>
        <taxon>eudicotyledons</taxon>
        <taxon>Gunneridae</taxon>
        <taxon>Pentapetalae</taxon>
        <taxon>rosids</taxon>
        <taxon>fabids</taxon>
        <taxon>Cucurbitales</taxon>
        <taxon>Cucurbitaceae</taxon>
        <taxon>Benincaseae</taxon>
        <taxon>Cucumis</taxon>
    </lineage>
</organism>
<dbReference type="GO" id="GO:0005829">
    <property type="term" value="C:cytosol"/>
    <property type="evidence" value="ECO:0007669"/>
    <property type="project" value="TreeGrafter"/>
</dbReference>
<evidence type="ECO:0000256" key="2">
    <source>
        <dbReference type="ARBA" id="ARBA00006495"/>
    </source>
</evidence>
<feature type="domain" description="GHMP kinase N-terminal" evidence="14">
    <location>
        <begin position="71"/>
        <end position="149"/>
    </location>
</feature>
<comment type="similarity">
    <text evidence="2">Belongs to the GHMP kinase family. Mevalonate kinase subfamily.</text>
</comment>
<evidence type="ECO:0000256" key="11">
    <source>
        <dbReference type="ARBA" id="ARBA00023098"/>
    </source>
</evidence>
<name>A0A5A7TWS1_CUCMM</name>
<evidence type="ECO:0000256" key="8">
    <source>
        <dbReference type="ARBA" id="ARBA00022777"/>
    </source>
</evidence>
<gene>
    <name evidence="15" type="ORF">E6C27_scaffold385G00120</name>
</gene>
<evidence type="ECO:0000313" key="15">
    <source>
        <dbReference type="EMBL" id="KAA0047952.1"/>
    </source>
</evidence>
<dbReference type="PROSITE" id="PS00627">
    <property type="entry name" value="GHMP_KINASES_ATP"/>
    <property type="match status" value="2"/>
</dbReference>
<keyword evidence="7" id="KW-0547">Nucleotide-binding</keyword>
<comment type="caution">
    <text evidence="15">The sequence shown here is derived from an EMBL/GenBank/DDBJ whole genome shotgun (WGS) entry which is preliminary data.</text>
</comment>
<evidence type="ECO:0000313" key="16">
    <source>
        <dbReference type="Proteomes" id="UP000321393"/>
    </source>
</evidence>
<dbReference type="GO" id="GO:0019287">
    <property type="term" value="P:isopentenyl diphosphate biosynthetic process, mevalonate pathway"/>
    <property type="evidence" value="ECO:0007669"/>
    <property type="project" value="UniProtKB-UniPathway"/>
</dbReference>
<dbReference type="SUPFAM" id="SSF55060">
    <property type="entry name" value="GHMP Kinase, C-terminal domain"/>
    <property type="match status" value="1"/>
</dbReference>
<keyword evidence="8 15" id="KW-0418">Kinase</keyword>
<dbReference type="GO" id="GO:0005524">
    <property type="term" value="F:ATP binding"/>
    <property type="evidence" value="ECO:0007669"/>
    <property type="project" value="UniProtKB-KW"/>
</dbReference>
<dbReference type="InterPro" id="IPR006205">
    <property type="entry name" value="Mev_gal_kin"/>
</dbReference>
<dbReference type="EC" id="2.7.1.36" evidence="3"/>
<dbReference type="InterPro" id="IPR020568">
    <property type="entry name" value="Ribosomal_Su5_D2-typ_SF"/>
</dbReference>
<evidence type="ECO:0000256" key="12">
    <source>
        <dbReference type="ARBA" id="ARBA00029438"/>
    </source>
</evidence>
<dbReference type="STRING" id="1194695.A0A5A7TWS1"/>
<dbReference type="UniPathway" id="UPA00057">
    <property type="reaction ID" value="UER00098"/>
</dbReference>
<dbReference type="Proteomes" id="UP000321393">
    <property type="component" value="Unassembled WGS sequence"/>
</dbReference>
<keyword evidence="5" id="KW-0444">Lipid biosynthesis</keyword>
<comment type="subcellular location">
    <subcellularLocation>
        <location evidence="1">Cytoplasm</location>
    </subcellularLocation>
</comment>
<dbReference type="Gene3D" id="3.30.230.10">
    <property type="match status" value="2"/>
</dbReference>
<keyword evidence="9" id="KW-0067">ATP-binding</keyword>